<keyword evidence="2" id="KW-1185">Reference proteome</keyword>
<gene>
    <name evidence="1" type="ORF">OGAPHI_007200</name>
</gene>
<dbReference type="Proteomes" id="UP000769157">
    <property type="component" value="Unassembled WGS sequence"/>
</dbReference>
<name>A0A9P8NUX3_9ASCO</name>
<proteinExistence type="predicted"/>
<comment type="caution">
    <text evidence="1">The sequence shown here is derived from an EMBL/GenBank/DDBJ whole genome shotgun (WGS) entry which is preliminary data.</text>
</comment>
<sequence length="157" mass="17169">MANPQEGDTNLLLYWLNDPETGKVTASSPSAWTVQKIMIPVMKYAISRDAGPPEDSAEPEPTNRPVPMAPPILIIWICLDLRDLCNGDLADRMFAFSMSDKFGSTSICGSGLNESIKLLHPPLEVSSMAPTEWSEKVCSMGNFSSSCLSIAKLKEKF</sequence>
<organism evidence="1 2">
    <name type="scientific">Ogataea philodendri</name>
    <dbReference type="NCBI Taxonomy" id="1378263"/>
    <lineage>
        <taxon>Eukaryota</taxon>
        <taxon>Fungi</taxon>
        <taxon>Dikarya</taxon>
        <taxon>Ascomycota</taxon>
        <taxon>Saccharomycotina</taxon>
        <taxon>Pichiomycetes</taxon>
        <taxon>Pichiales</taxon>
        <taxon>Pichiaceae</taxon>
        <taxon>Ogataea</taxon>
    </lineage>
</organism>
<reference evidence="1" key="1">
    <citation type="journal article" date="2021" name="Open Biol.">
        <title>Shared evolutionary footprints suggest mitochondrial oxidative damage underlies multiple complex I losses in fungi.</title>
        <authorList>
            <person name="Schikora-Tamarit M.A."/>
            <person name="Marcet-Houben M."/>
            <person name="Nosek J."/>
            <person name="Gabaldon T."/>
        </authorList>
    </citation>
    <scope>NUCLEOTIDE SEQUENCE</scope>
    <source>
        <strain evidence="1">CBS6075</strain>
    </source>
</reference>
<dbReference type="EMBL" id="JAEUBE010000511">
    <property type="protein sequence ID" value="KAH3659995.1"/>
    <property type="molecule type" value="Genomic_DNA"/>
</dbReference>
<accession>A0A9P8NUX3</accession>
<dbReference type="AlphaFoldDB" id="A0A9P8NUX3"/>
<evidence type="ECO:0000313" key="1">
    <source>
        <dbReference type="EMBL" id="KAH3659995.1"/>
    </source>
</evidence>
<dbReference type="GeneID" id="70239164"/>
<evidence type="ECO:0000313" key="2">
    <source>
        <dbReference type="Proteomes" id="UP000769157"/>
    </source>
</evidence>
<dbReference type="RefSeq" id="XP_046057706.1">
    <property type="nucleotide sequence ID" value="XM_046208570.1"/>
</dbReference>
<protein>
    <submittedName>
        <fullName evidence="1">Uncharacterized protein</fullName>
    </submittedName>
</protein>
<reference evidence="1" key="2">
    <citation type="submission" date="2021-01" db="EMBL/GenBank/DDBJ databases">
        <authorList>
            <person name="Schikora-Tamarit M.A."/>
        </authorList>
    </citation>
    <scope>NUCLEOTIDE SEQUENCE</scope>
    <source>
        <strain evidence="1">CBS6075</strain>
    </source>
</reference>